<reference evidence="2 3" key="1">
    <citation type="submission" date="2016-08" db="EMBL/GenBank/DDBJ databases">
        <authorList>
            <consortium name="Lentinula edodes genome sequencing consortium"/>
            <person name="Sakamoto Y."/>
            <person name="Nakade K."/>
            <person name="Sato S."/>
            <person name="Yoshida Y."/>
            <person name="Miyazaki K."/>
            <person name="Natsume S."/>
            <person name="Konno N."/>
        </authorList>
    </citation>
    <scope>NUCLEOTIDE SEQUENCE [LARGE SCALE GENOMIC DNA]</scope>
    <source>
        <strain evidence="2 3">NBRC 111202</strain>
    </source>
</reference>
<evidence type="ECO:0000313" key="2">
    <source>
        <dbReference type="EMBL" id="GAW04694.1"/>
    </source>
</evidence>
<reference evidence="2 3" key="2">
    <citation type="submission" date="2017-02" db="EMBL/GenBank/DDBJ databases">
        <title>A genome survey and senescence transcriptome analysis in Lentinula edodes.</title>
        <authorList>
            <person name="Sakamoto Y."/>
            <person name="Nakade K."/>
            <person name="Sato S."/>
            <person name="Yoshida Y."/>
            <person name="Miyazaki K."/>
            <person name="Natsume S."/>
            <person name="Konno N."/>
        </authorList>
    </citation>
    <scope>NUCLEOTIDE SEQUENCE [LARGE SCALE GENOMIC DNA]</scope>
    <source>
        <strain evidence="2 3">NBRC 111202</strain>
    </source>
</reference>
<keyword evidence="3" id="KW-1185">Reference proteome</keyword>
<evidence type="ECO:0000313" key="3">
    <source>
        <dbReference type="Proteomes" id="UP000188533"/>
    </source>
</evidence>
<accession>A0A1Q3EC52</accession>
<gene>
    <name evidence="2" type="ORF">LENED_006500</name>
</gene>
<proteinExistence type="predicted"/>
<feature type="compositionally biased region" description="Basic and acidic residues" evidence="1">
    <location>
        <begin position="74"/>
        <end position="86"/>
    </location>
</feature>
<feature type="region of interest" description="Disordered" evidence="1">
    <location>
        <begin position="1"/>
        <end position="25"/>
    </location>
</feature>
<feature type="region of interest" description="Disordered" evidence="1">
    <location>
        <begin position="74"/>
        <end position="119"/>
    </location>
</feature>
<dbReference type="Proteomes" id="UP000188533">
    <property type="component" value="Unassembled WGS sequence"/>
</dbReference>
<comment type="caution">
    <text evidence="2">The sequence shown here is derived from an EMBL/GenBank/DDBJ whole genome shotgun (WGS) entry which is preliminary data.</text>
</comment>
<feature type="compositionally biased region" description="Basic residues" evidence="1">
    <location>
        <begin position="12"/>
        <end position="21"/>
    </location>
</feature>
<dbReference type="AlphaFoldDB" id="A0A1Q3EC52"/>
<protein>
    <submittedName>
        <fullName evidence="2">Uncharacterized protein</fullName>
    </submittedName>
</protein>
<dbReference type="EMBL" id="BDGU01000206">
    <property type="protein sequence ID" value="GAW04694.1"/>
    <property type="molecule type" value="Genomic_DNA"/>
</dbReference>
<feature type="compositionally biased region" description="Basic and acidic residues" evidence="1">
    <location>
        <begin position="107"/>
        <end position="119"/>
    </location>
</feature>
<evidence type="ECO:0000256" key="1">
    <source>
        <dbReference type="SAM" id="MobiDB-lite"/>
    </source>
</evidence>
<organism evidence="2 3">
    <name type="scientific">Lentinula edodes</name>
    <name type="common">Shiitake mushroom</name>
    <name type="synonym">Lentinus edodes</name>
    <dbReference type="NCBI Taxonomy" id="5353"/>
    <lineage>
        <taxon>Eukaryota</taxon>
        <taxon>Fungi</taxon>
        <taxon>Dikarya</taxon>
        <taxon>Basidiomycota</taxon>
        <taxon>Agaricomycotina</taxon>
        <taxon>Agaricomycetes</taxon>
        <taxon>Agaricomycetidae</taxon>
        <taxon>Agaricales</taxon>
        <taxon>Marasmiineae</taxon>
        <taxon>Omphalotaceae</taxon>
        <taxon>Lentinula</taxon>
    </lineage>
</organism>
<name>A0A1Q3EC52_LENED</name>
<sequence length="119" mass="13714">MREREISARAHYTSKKSHYKKSVGQTSSGEKLWLVDQVLDDRRNESGIVCFKFKSPCTSSTPCNQYTSTYIESEKFGSDTTPERNPKLQLGVRRMQLRRNSSVKKNFTKEEQASKKDEG</sequence>